<proteinExistence type="predicted"/>
<protein>
    <submittedName>
        <fullName evidence="1">Uncharacterized protein</fullName>
    </submittedName>
</protein>
<gene>
    <name evidence="1" type="ORF">AV530_010444</name>
</gene>
<evidence type="ECO:0000313" key="1">
    <source>
        <dbReference type="EMBL" id="OPJ83003.1"/>
    </source>
</evidence>
<comment type="caution">
    <text evidence="1">The sequence shown here is derived from an EMBL/GenBank/DDBJ whole genome shotgun (WGS) entry which is preliminary data.</text>
</comment>
<reference evidence="1 2" key="1">
    <citation type="submission" date="2016-02" db="EMBL/GenBank/DDBJ databases">
        <title>Band-tailed pigeon sequencing and assembly.</title>
        <authorList>
            <person name="Soares A.E."/>
            <person name="Novak B.J."/>
            <person name="Rice E.S."/>
            <person name="O'Connell B."/>
            <person name="Chang D."/>
            <person name="Weber S."/>
            <person name="Shapiro B."/>
        </authorList>
    </citation>
    <scope>NUCLEOTIDE SEQUENCE [LARGE SCALE GENOMIC DNA]</scope>
    <source>
        <strain evidence="1">BTP2013</strain>
        <tissue evidence="1">Blood</tissue>
    </source>
</reference>
<organism evidence="1 2">
    <name type="scientific">Patagioenas fasciata monilis</name>
    <dbReference type="NCBI Taxonomy" id="372326"/>
    <lineage>
        <taxon>Eukaryota</taxon>
        <taxon>Metazoa</taxon>
        <taxon>Chordata</taxon>
        <taxon>Craniata</taxon>
        <taxon>Vertebrata</taxon>
        <taxon>Euteleostomi</taxon>
        <taxon>Archelosauria</taxon>
        <taxon>Archosauria</taxon>
        <taxon>Dinosauria</taxon>
        <taxon>Saurischia</taxon>
        <taxon>Theropoda</taxon>
        <taxon>Coelurosauria</taxon>
        <taxon>Aves</taxon>
        <taxon>Neognathae</taxon>
        <taxon>Neoaves</taxon>
        <taxon>Columbimorphae</taxon>
        <taxon>Columbiformes</taxon>
        <taxon>Columbidae</taxon>
        <taxon>Patagioenas</taxon>
    </lineage>
</organism>
<evidence type="ECO:0000313" key="2">
    <source>
        <dbReference type="Proteomes" id="UP000190648"/>
    </source>
</evidence>
<accession>A0A1V4KF91</accession>
<dbReference type="EMBL" id="LSYS01003385">
    <property type="protein sequence ID" value="OPJ83003.1"/>
    <property type="molecule type" value="Genomic_DNA"/>
</dbReference>
<dbReference type="Proteomes" id="UP000190648">
    <property type="component" value="Unassembled WGS sequence"/>
</dbReference>
<keyword evidence="2" id="KW-1185">Reference proteome</keyword>
<sequence length="66" mass="7792">MMAAHLRRPRQQRKPYSSRRAEHFWKFQHIKAMQGVITLQYIWRQDTVSSGNCSIRTGSVLCSKDL</sequence>
<dbReference type="AlphaFoldDB" id="A0A1V4KF91"/>
<name>A0A1V4KF91_PATFA</name>